<gene>
    <name evidence="6" type="ORF">F2Q70_00042636</name>
</gene>
<evidence type="ECO:0000259" key="3">
    <source>
        <dbReference type="PROSITE" id="PS50290"/>
    </source>
</evidence>
<keyword evidence="1" id="KW-0808">Transferase</keyword>
<feature type="compositionally biased region" description="Acidic residues" evidence="2">
    <location>
        <begin position="1476"/>
        <end position="1486"/>
    </location>
</feature>
<dbReference type="SUPFAM" id="SSF56112">
    <property type="entry name" value="Protein kinase-like (PK-like)"/>
    <property type="match status" value="1"/>
</dbReference>
<dbReference type="InterPro" id="IPR050517">
    <property type="entry name" value="DDR_Repair_Kinase"/>
</dbReference>
<proteinExistence type="inferred from homology"/>
<accession>A0A8S9KIC9</accession>
<dbReference type="InterPro" id="IPR003152">
    <property type="entry name" value="FATC_dom"/>
</dbReference>
<dbReference type="PANTHER" id="PTHR11139:SF123">
    <property type="entry name" value="SERINE_THREONINE-PROTEIN KINASE TOR"/>
    <property type="match status" value="1"/>
</dbReference>
<organism evidence="6">
    <name type="scientific">Brassica cretica</name>
    <name type="common">Mustard</name>
    <dbReference type="NCBI Taxonomy" id="69181"/>
    <lineage>
        <taxon>Eukaryota</taxon>
        <taxon>Viridiplantae</taxon>
        <taxon>Streptophyta</taxon>
        <taxon>Embryophyta</taxon>
        <taxon>Tracheophyta</taxon>
        <taxon>Spermatophyta</taxon>
        <taxon>Magnoliopsida</taxon>
        <taxon>eudicotyledons</taxon>
        <taxon>Gunneridae</taxon>
        <taxon>Pentapetalae</taxon>
        <taxon>rosids</taxon>
        <taxon>malvids</taxon>
        <taxon>Brassicales</taxon>
        <taxon>Brassicaceae</taxon>
        <taxon>Brassiceae</taxon>
        <taxon>Brassica</taxon>
    </lineage>
</organism>
<feature type="compositionally biased region" description="Polar residues" evidence="2">
    <location>
        <begin position="1532"/>
        <end position="1543"/>
    </location>
</feature>
<evidence type="ECO:0000313" key="6">
    <source>
        <dbReference type="EMBL" id="KAF2593651.1"/>
    </source>
</evidence>
<dbReference type="InterPro" id="IPR011989">
    <property type="entry name" value="ARM-like"/>
</dbReference>
<dbReference type="EMBL" id="QGKY02000164">
    <property type="protein sequence ID" value="KAF2593651.1"/>
    <property type="molecule type" value="Genomic_DNA"/>
</dbReference>
<feature type="domain" description="PI3K/PI4K catalytic" evidence="3">
    <location>
        <begin position="1377"/>
        <end position="1495"/>
    </location>
</feature>
<dbReference type="InterPro" id="IPR036940">
    <property type="entry name" value="PI3/4_kinase_cat_sf"/>
</dbReference>
<evidence type="ECO:0000256" key="1">
    <source>
        <dbReference type="RuleBase" id="RU364109"/>
    </source>
</evidence>
<feature type="region of interest" description="Disordered" evidence="2">
    <location>
        <begin position="960"/>
        <end position="988"/>
    </location>
</feature>
<keyword evidence="1" id="KW-0547">Nucleotide-binding</keyword>
<dbReference type="GO" id="GO:0004674">
    <property type="term" value="F:protein serine/threonine kinase activity"/>
    <property type="evidence" value="ECO:0007669"/>
    <property type="project" value="UniProtKB-KW"/>
</dbReference>
<dbReference type="InterPro" id="IPR016024">
    <property type="entry name" value="ARM-type_fold"/>
</dbReference>
<feature type="region of interest" description="Disordered" evidence="2">
    <location>
        <begin position="1466"/>
        <end position="1492"/>
    </location>
</feature>
<dbReference type="PROSITE" id="PS51190">
    <property type="entry name" value="FATC"/>
    <property type="match status" value="1"/>
</dbReference>
<comment type="similarity">
    <text evidence="1">Belongs to the PI3/PI4-kinase family.</text>
</comment>
<feature type="domain" description="FATC" evidence="5">
    <location>
        <begin position="1561"/>
        <end position="1598"/>
    </location>
</feature>
<evidence type="ECO:0000259" key="4">
    <source>
        <dbReference type="PROSITE" id="PS51189"/>
    </source>
</evidence>
<dbReference type="InterPro" id="IPR024585">
    <property type="entry name" value="mTOR_dom"/>
</dbReference>
<dbReference type="GO" id="GO:0031929">
    <property type="term" value="P:TOR signaling"/>
    <property type="evidence" value="ECO:0007669"/>
    <property type="project" value="TreeGrafter"/>
</dbReference>
<feature type="region of interest" description="Disordered" evidence="2">
    <location>
        <begin position="1"/>
        <end position="33"/>
    </location>
</feature>
<dbReference type="Gene3D" id="1.25.10.10">
    <property type="entry name" value="Leucine-rich Repeat Variant"/>
    <property type="match status" value="4"/>
</dbReference>
<dbReference type="SMART" id="SM01343">
    <property type="entry name" value="FATC"/>
    <property type="match status" value="1"/>
</dbReference>
<protein>
    <recommendedName>
        <fullName evidence="1">Serine/threonine-protein kinase TOR</fullName>
        <ecNumber evidence="1">2.7.11.1</ecNumber>
    </recommendedName>
</protein>
<dbReference type="Pfam" id="PF11865">
    <property type="entry name" value="mTOR_dom"/>
    <property type="match status" value="1"/>
</dbReference>
<comment type="catalytic activity">
    <reaction evidence="1">
        <text>L-threonyl-[protein] + ATP = O-phospho-L-threonyl-[protein] + ADP + H(+)</text>
        <dbReference type="Rhea" id="RHEA:46608"/>
        <dbReference type="Rhea" id="RHEA-COMP:11060"/>
        <dbReference type="Rhea" id="RHEA-COMP:11605"/>
        <dbReference type="ChEBI" id="CHEBI:15378"/>
        <dbReference type="ChEBI" id="CHEBI:30013"/>
        <dbReference type="ChEBI" id="CHEBI:30616"/>
        <dbReference type="ChEBI" id="CHEBI:61977"/>
        <dbReference type="ChEBI" id="CHEBI:456216"/>
        <dbReference type="EC" id="2.7.11.1"/>
    </reaction>
</comment>
<keyword evidence="1" id="KW-0723">Serine/threonine-protein kinase</keyword>
<dbReference type="GO" id="GO:0005634">
    <property type="term" value="C:nucleus"/>
    <property type="evidence" value="ECO:0007669"/>
    <property type="project" value="TreeGrafter"/>
</dbReference>
<dbReference type="EC" id="2.7.11.1" evidence="1"/>
<dbReference type="SUPFAM" id="SSF48371">
    <property type="entry name" value="ARM repeat"/>
    <property type="match status" value="2"/>
</dbReference>
<evidence type="ECO:0000256" key="2">
    <source>
        <dbReference type="SAM" id="MobiDB-lite"/>
    </source>
</evidence>
<feature type="region of interest" description="Disordered" evidence="2">
    <location>
        <begin position="802"/>
        <end position="826"/>
    </location>
</feature>
<feature type="compositionally biased region" description="Low complexity" evidence="2">
    <location>
        <begin position="1"/>
        <end position="32"/>
    </location>
</feature>
<feature type="domain" description="FAT" evidence="4">
    <location>
        <begin position="1089"/>
        <end position="1602"/>
    </location>
</feature>
<dbReference type="Pfam" id="PF02260">
    <property type="entry name" value="FATC"/>
    <property type="match status" value="1"/>
</dbReference>
<dbReference type="SMART" id="SM01346">
    <property type="entry name" value="DUF3385"/>
    <property type="match status" value="1"/>
</dbReference>
<evidence type="ECO:0000259" key="5">
    <source>
        <dbReference type="PROSITE" id="PS51190"/>
    </source>
</evidence>
<dbReference type="PROSITE" id="PS50290">
    <property type="entry name" value="PI3_4_KINASE_3"/>
    <property type="match status" value="1"/>
</dbReference>
<dbReference type="InterPro" id="IPR014009">
    <property type="entry name" value="PIK_FAT"/>
</dbReference>
<dbReference type="GO" id="GO:0031931">
    <property type="term" value="C:TORC1 complex"/>
    <property type="evidence" value="ECO:0007669"/>
    <property type="project" value="TreeGrafter"/>
</dbReference>
<dbReference type="Gene3D" id="1.10.1070.11">
    <property type="entry name" value="Phosphatidylinositol 3-/4-kinase, catalytic domain"/>
    <property type="match status" value="1"/>
</dbReference>
<dbReference type="PROSITE" id="PS51189">
    <property type="entry name" value="FAT"/>
    <property type="match status" value="1"/>
</dbReference>
<sequence length="1602" mass="178995">MSSSSQSFAAGRSSSLSSPSQSGRFGGPAVSASGGGSFDTLNRVIADLCSIGNPKEGASLAFRKHVEEAVRDLSGEASSRFMDQLYDRIANLIESKDGAKNMGGLRAIDELTEIGFGENATNVSRFAGYMRTVFESQREPEILVLASRVLGHLARAGGAMTSDEVEFQMKTAFDWLHEDRVEHRRFAAVLILKEMAENASTVFNVHVPQFVDAIWIALRDPQLQVRERAVEALRACLRVIEKRETRWRVQWYYRMFEATQDGLGSNASVHSIHGSLLAVGELLRNTGEFMMSRYREVAEIVLRFLEHRDRLVRLSITSLLPRIAHFLRDRFVTNYLTICMNHILTVLKIPSERASGFIALGEMAGALDGELIHYLPKIMSHLREAIAPRKGRPLLEAVACVGNIAKAMGSTVENHVRDLLDVMFSSGLSSTLVEALDQITIRYNYSQTEPPVTTEVRGSTVSMTPQSSEPSCSAQIQLALKTLARFNFMGHDLLEFSRESVVVYLDDADAATRKDAALCCCKLVANSLSGIAQFGSSRSTRAGGRRRRLVEEIVEKLLRTAVADADVTVRKSIFVALYGNQCFDDYLAQAESLTAIFASLNDEDLDVREYAISVAGRLSEKNPAYVLPALRRHLIQLLTDLEQSADNKCREESAKLLGCLVRNCERLILPYVAPVQKALVARLSEGTGVNANNNIVIGVLVTVGDLARVGGLAMRQYIPELMPLIVEALMDGAAVAKREVAVSTLGQVVQSTGYVVTPYKEYPLLLGLLLKLLKGDLLWSTRREVLKVLGIMGALDPHVHKRNQQSLSGSHGEVPRGTGDSGQPIPSIDELPVELRPSFATSEDYYSTVAINSLMRILRDPSLLSYHKRVVRSLMIIFKDAVDALCCLAHALGEDFTIFIESVHKLLLKHRLRHKEFEDIHARWRRREPLIVATTATQQLSRRLPVEVIRDPLIENEIDPFEEGNNKNHQVNDGRLRTAGEASQRSTKEDWEEWMRQFSIELLKQSPSPALRTCAKLAQLQPFVGRELFAAGFVSCWAQLNEASQKKLVTSLEMAFSSPNIPPEILATLLNLAEFMEHDEKPLPIDIRLLGALAEKCRVFAKALHYKEMEFEGPRSRRMDANPVAVVEALIHINNQLHQHEAAVGILTYAQQHLDVQLKESWYEKLQRWDDALKAYTLKASQTSNPHLVLEATLGQMRCLAALARWDELNNLCKEYWSPAEPSARLEMAPLAANAAWNMGEWDQMAEYVSRLDDGDETKLRGLASPSSSGDGSRDGTFFRAVLLVRRAKYDEAREYVERARKCLATELAALVLESYERAYGNMVRVQQLSELEEVIEYCTLPVGNTIAEERRALIRNMWTQRIQGSKRNVEVNCFCGKILHIDFGDCFEASMNREKFPEKVPFRLTRMLVKAMEVSGIEGNFRSTCENVMQVLRTNKDSVMAMMEAFVHDPLINWRLFNFNEVPQFGNNNPNGPTEPEEVGEDPADIDLPQPQRSTREKEILQAVNMLGDANEVLNERAVVVMERMSNKLTGRDFSTSASPSNPIADHNNLLGGDSHEVEHGLSVKVQVQKLIDQATSHENLCQNYVGYVLLHSSAYLFSLA</sequence>
<dbReference type="FunFam" id="1.25.10.10:FF:000284">
    <property type="entry name" value="Serine/threonine-protein kinase TOR"/>
    <property type="match status" value="1"/>
</dbReference>
<dbReference type="InterPro" id="IPR011009">
    <property type="entry name" value="Kinase-like_dom_sf"/>
</dbReference>
<dbReference type="GO" id="GO:0005737">
    <property type="term" value="C:cytoplasm"/>
    <property type="evidence" value="ECO:0007669"/>
    <property type="project" value="TreeGrafter"/>
</dbReference>
<keyword evidence="1" id="KW-0067">ATP-binding</keyword>
<dbReference type="FunFam" id="1.25.10.10:FF:000802">
    <property type="entry name" value="Serine/threonine-protein kinase TOR"/>
    <property type="match status" value="1"/>
</dbReference>
<dbReference type="GO" id="GO:0005524">
    <property type="term" value="F:ATP binding"/>
    <property type="evidence" value="ECO:0007669"/>
    <property type="project" value="UniProtKB-KW"/>
</dbReference>
<dbReference type="SMART" id="SM00146">
    <property type="entry name" value="PI3Kc"/>
    <property type="match status" value="1"/>
</dbReference>
<dbReference type="Pfam" id="PF02259">
    <property type="entry name" value="FAT"/>
    <property type="match status" value="1"/>
</dbReference>
<dbReference type="InterPro" id="IPR003151">
    <property type="entry name" value="PIK-rel_kinase_FAT"/>
</dbReference>
<keyword evidence="1" id="KW-0418">Kinase</keyword>
<reference evidence="6" key="1">
    <citation type="submission" date="2019-12" db="EMBL/GenBank/DDBJ databases">
        <title>Genome sequencing and annotation of Brassica cretica.</title>
        <authorList>
            <person name="Studholme D.J."/>
            <person name="Sarris P.F."/>
        </authorList>
    </citation>
    <scope>NUCLEOTIDE SEQUENCE</scope>
    <source>
        <strain evidence="6">PFS-102/07</strain>
        <tissue evidence="6">Leaf</tissue>
    </source>
</reference>
<name>A0A8S9KIC9_BRACR</name>
<dbReference type="GO" id="GO:0031932">
    <property type="term" value="C:TORC2 complex"/>
    <property type="evidence" value="ECO:0007669"/>
    <property type="project" value="TreeGrafter"/>
</dbReference>
<feature type="region of interest" description="Disordered" evidence="2">
    <location>
        <begin position="1532"/>
        <end position="1556"/>
    </location>
</feature>
<feature type="compositionally biased region" description="Basic and acidic residues" evidence="2">
    <location>
        <begin position="964"/>
        <end position="978"/>
    </location>
</feature>
<dbReference type="InterPro" id="IPR000403">
    <property type="entry name" value="PI3/4_kinase_cat_dom"/>
</dbReference>
<dbReference type="PANTHER" id="PTHR11139">
    <property type="entry name" value="ATAXIA TELANGIECTASIA MUTATED ATM -RELATED"/>
    <property type="match status" value="1"/>
</dbReference>
<dbReference type="GO" id="GO:0016242">
    <property type="term" value="P:negative regulation of macroautophagy"/>
    <property type="evidence" value="ECO:0007669"/>
    <property type="project" value="TreeGrafter"/>
</dbReference>
<comment type="caution">
    <text evidence="6">The sequence shown here is derived from an EMBL/GenBank/DDBJ whole genome shotgun (WGS) entry which is preliminary data.</text>
</comment>
<dbReference type="FunFam" id="1.25.40.10:FF:000228">
    <property type="entry name" value="Serine/threonine-protein kinase TOR"/>
    <property type="match status" value="1"/>
</dbReference>